<sequence length="269" mass="29347">MSEQTLRSAPFEIAVSDGLKVRGRVKTQENGVRKPIVVVAHGFRGFQDWGFWPDVTDRFASRGYYTVSFDFSRIAAKEEGLDDGRVARASTQSQDVLDIEAVIRLIGEGRLPLQEEADSNRVALLGHSRSGGSGILYASENPEQVDAVIVWNGGPAPAKSSKEPDLTPVQLAVALDYEANPERFDIASRFQELSQPALIVQGDSDSERLLAFVDRLKELAPHQSYVSIQGANHTFGAVHPYEGSNEGLDAAFEETAAFLARTFQPKAAV</sequence>
<dbReference type="Proteomes" id="UP000266482">
    <property type="component" value="Unassembled WGS sequence"/>
</dbReference>
<dbReference type="PANTHER" id="PTHR22946">
    <property type="entry name" value="DIENELACTONE HYDROLASE DOMAIN-CONTAINING PROTEIN-RELATED"/>
    <property type="match status" value="1"/>
</dbReference>
<keyword evidence="1 3" id="KW-0378">Hydrolase</keyword>
<dbReference type="Gene3D" id="3.40.50.1820">
    <property type="entry name" value="alpha/beta hydrolase"/>
    <property type="match status" value="1"/>
</dbReference>
<feature type="domain" description="Dienelactone hydrolase" evidence="2">
    <location>
        <begin position="23"/>
        <end position="170"/>
    </location>
</feature>
<dbReference type="GO" id="GO:0052689">
    <property type="term" value="F:carboxylic ester hydrolase activity"/>
    <property type="evidence" value="ECO:0007669"/>
    <property type="project" value="UniProtKB-ARBA"/>
</dbReference>
<keyword evidence="4" id="KW-1185">Reference proteome</keyword>
<dbReference type="InterPro" id="IPR002925">
    <property type="entry name" value="Dienelactn_hydro"/>
</dbReference>
<dbReference type="Pfam" id="PF01738">
    <property type="entry name" value="DLH"/>
    <property type="match status" value="1"/>
</dbReference>
<dbReference type="SUPFAM" id="SSF53474">
    <property type="entry name" value="alpha/beta-Hydrolases"/>
    <property type="match status" value="1"/>
</dbReference>
<protein>
    <submittedName>
        <fullName evidence="3">Alpha/beta hydrolase</fullName>
    </submittedName>
</protein>
<reference evidence="3 4" key="1">
    <citation type="submission" date="2018-09" db="EMBL/GenBank/DDBJ databases">
        <title>Paenibacillus aracenensis nov. sp. isolated from a cave in southern Spain.</title>
        <authorList>
            <person name="Jurado V."/>
            <person name="Gutierrez-Patricio S."/>
            <person name="Gonzalez-Pimentel J.L."/>
            <person name="Miller A.Z."/>
            <person name="Laiz L."/>
            <person name="Saiz-Jimenez C."/>
        </authorList>
    </citation>
    <scope>NUCLEOTIDE SEQUENCE [LARGE SCALE GENOMIC DNA]</scope>
    <source>
        <strain evidence="3 4">DSM 22867</strain>
    </source>
</reference>
<proteinExistence type="predicted"/>
<evidence type="ECO:0000259" key="2">
    <source>
        <dbReference type="Pfam" id="PF01738"/>
    </source>
</evidence>
<dbReference type="InterPro" id="IPR050261">
    <property type="entry name" value="FrsA_esterase"/>
</dbReference>
<comment type="caution">
    <text evidence="3">The sequence shown here is derived from an EMBL/GenBank/DDBJ whole genome shotgun (WGS) entry which is preliminary data.</text>
</comment>
<evidence type="ECO:0000256" key="1">
    <source>
        <dbReference type="ARBA" id="ARBA00022801"/>
    </source>
</evidence>
<organism evidence="3 4">
    <name type="scientific">Paenibacillus nanensis</name>
    <dbReference type="NCBI Taxonomy" id="393251"/>
    <lineage>
        <taxon>Bacteria</taxon>
        <taxon>Bacillati</taxon>
        <taxon>Bacillota</taxon>
        <taxon>Bacilli</taxon>
        <taxon>Bacillales</taxon>
        <taxon>Paenibacillaceae</taxon>
        <taxon>Paenibacillus</taxon>
    </lineage>
</organism>
<name>A0A3A1V0B7_9BACL</name>
<gene>
    <name evidence="3" type="ORF">D3P08_11045</name>
</gene>
<evidence type="ECO:0000313" key="3">
    <source>
        <dbReference type="EMBL" id="RIX53161.1"/>
    </source>
</evidence>
<dbReference type="PANTHER" id="PTHR22946:SF9">
    <property type="entry name" value="POLYKETIDE TRANSFERASE AF380"/>
    <property type="match status" value="1"/>
</dbReference>
<dbReference type="AlphaFoldDB" id="A0A3A1V0B7"/>
<dbReference type="InterPro" id="IPR029058">
    <property type="entry name" value="AB_hydrolase_fold"/>
</dbReference>
<evidence type="ECO:0000313" key="4">
    <source>
        <dbReference type="Proteomes" id="UP000266482"/>
    </source>
</evidence>
<accession>A0A3A1V0B7</accession>
<dbReference type="EMBL" id="QXQA01000005">
    <property type="protein sequence ID" value="RIX53161.1"/>
    <property type="molecule type" value="Genomic_DNA"/>
</dbReference>
<dbReference type="OrthoDB" id="9808543at2"/>
<dbReference type="RefSeq" id="WP_119599741.1">
    <property type="nucleotide sequence ID" value="NZ_QXQA01000005.1"/>
</dbReference>